<dbReference type="InterPro" id="IPR027417">
    <property type="entry name" value="P-loop_NTPase"/>
</dbReference>
<evidence type="ECO:0000256" key="4">
    <source>
        <dbReference type="ARBA" id="ARBA00023163"/>
    </source>
</evidence>
<proteinExistence type="predicted"/>
<keyword evidence="1" id="KW-0547">Nucleotide-binding</keyword>
<dbReference type="Gene3D" id="1.10.8.60">
    <property type="match status" value="1"/>
</dbReference>
<gene>
    <name evidence="6" type="ORF">DS031_19320</name>
</gene>
<evidence type="ECO:0000256" key="1">
    <source>
        <dbReference type="ARBA" id="ARBA00022741"/>
    </source>
</evidence>
<dbReference type="InterPro" id="IPR002197">
    <property type="entry name" value="HTH_Fis"/>
</dbReference>
<comment type="caution">
    <text evidence="6">The sequence shown here is derived from an EMBL/GenBank/DDBJ whole genome shotgun (WGS) entry which is preliminary data.</text>
</comment>
<keyword evidence="2" id="KW-0067">ATP-binding</keyword>
<dbReference type="Pfam" id="PF14532">
    <property type="entry name" value="Sigma54_activ_2"/>
    <property type="match status" value="1"/>
</dbReference>
<evidence type="ECO:0000259" key="5">
    <source>
        <dbReference type="PROSITE" id="PS50045"/>
    </source>
</evidence>
<keyword evidence="7" id="KW-1185">Reference proteome</keyword>
<dbReference type="GO" id="GO:0005524">
    <property type="term" value="F:ATP binding"/>
    <property type="evidence" value="ECO:0007669"/>
    <property type="project" value="UniProtKB-KW"/>
</dbReference>
<dbReference type="Proteomes" id="UP000253314">
    <property type="component" value="Unassembled WGS sequence"/>
</dbReference>
<dbReference type="InterPro" id="IPR009057">
    <property type="entry name" value="Homeodomain-like_sf"/>
</dbReference>
<evidence type="ECO:0000313" key="6">
    <source>
        <dbReference type="EMBL" id="RBW67957.1"/>
    </source>
</evidence>
<dbReference type="PANTHER" id="PTHR32071">
    <property type="entry name" value="TRANSCRIPTIONAL REGULATORY PROTEIN"/>
    <property type="match status" value="1"/>
</dbReference>
<dbReference type="InterPro" id="IPR010524">
    <property type="entry name" value="Sig_transdc_resp-reg_PrpR_N"/>
</dbReference>
<dbReference type="OrthoDB" id="9771372at2"/>
<dbReference type="GO" id="GO:0006355">
    <property type="term" value="P:regulation of DNA-templated transcription"/>
    <property type="evidence" value="ECO:0007669"/>
    <property type="project" value="InterPro"/>
</dbReference>
<name>A0A366XPX3_9BACI</name>
<dbReference type="Gene3D" id="3.40.50.300">
    <property type="entry name" value="P-loop containing nucleotide triphosphate hydrolases"/>
    <property type="match status" value="1"/>
</dbReference>
<organism evidence="6 7">
    <name type="scientific">Bacillus taeanensis</name>
    <dbReference type="NCBI Taxonomy" id="273032"/>
    <lineage>
        <taxon>Bacteria</taxon>
        <taxon>Bacillati</taxon>
        <taxon>Bacillota</taxon>
        <taxon>Bacilli</taxon>
        <taxon>Bacillales</taxon>
        <taxon>Bacillaceae</taxon>
        <taxon>Bacillus</taxon>
    </lineage>
</organism>
<dbReference type="SUPFAM" id="SSF52540">
    <property type="entry name" value="P-loop containing nucleoside triphosphate hydrolases"/>
    <property type="match status" value="1"/>
</dbReference>
<protein>
    <submittedName>
        <fullName evidence="6">Sigma-54-dependent Fis family transcriptional regulator</fullName>
    </submittedName>
</protein>
<sequence>MIKALVVAPYEGLFEIMKEIAQDVEDFQFHIKLGNLYEGIEIAKDAEKNGYNVIISRGGTASMIQEVVSIPVIDIQVSGYDVLRILTLVKGFPGKAAIVGFPNISHGAATICNLLDLDINTMTITKDIEVEERLKNLKKQGYEVVIGDVVTVETAKQLGLNGVLITSGKEAVMEALDEARRVYRLFSKLHEEVSLYQSIIDGDDRAVAVINKEGKIIYSNALFHTEMNKTKLENLPDVKEIVRQTFLKGKKQTKILTLDEQLWKLTTCCSQQSVILYFEKAFRNQTEEQAVKGDAYAVEIQTAIPYVIITGKSEQIQHVIKQVDKYSQMDEPLWIMSEAGNGKDVVVQSIYLKSKRSSEPFITLNCDLLKKEQVTSLINENFFQNYANGTVYLKRIDCLDSYSQKELYHFIKNENGKMPRWLMSSNDTVEQKISEGTFDRDLFYLLTRLVIHIPPLRERGEDIENLVHVFISEFHTKYGKQIVGIRQDALQQLMDYDWPGNVDQLKQVIEQLVLQSHSYYLEKEEVESALYRLKQQSKANRAAVNNMDISGTLKEIEKKIITKVLEEEEMNQSKAAKRLGINRSTLWRKLK</sequence>
<dbReference type="Gene3D" id="3.40.50.2300">
    <property type="match status" value="1"/>
</dbReference>
<dbReference type="SUPFAM" id="SSF159800">
    <property type="entry name" value="PrpR receptor domain-like"/>
    <property type="match status" value="1"/>
</dbReference>
<reference evidence="6 7" key="1">
    <citation type="submission" date="2018-07" db="EMBL/GenBank/DDBJ databases">
        <title>Lottiidibacillus patelloidae gen. nov., sp. nov., isolated from the intestinal tract of a marine limpet and the reclassification of B. taeanensis BH030017T, B. algicola KMM 3737T and B. hwajinpoensis SW-72T as genus Lottiidibacillus.</title>
        <authorList>
            <person name="Liu R."/>
            <person name="Huang Z."/>
        </authorList>
    </citation>
    <scope>NUCLEOTIDE SEQUENCE [LARGE SCALE GENOMIC DNA]</scope>
    <source>
        <strain evidence="6 7">BH030017</strain>
    </source>
</reference>
<dbReference type="Pfam" id="PF06506">
    <property type="entry name" value="PrpR_N"/>
    <property type="match status" value="1"/>
</dbReference>
<dbReference type="Pfam" id="PF02954">
    <property type="entry name" value="HTH_8"/>
    <property type="match status" value="1"/>
</dbReference>
<dbReference type="SUPFAM" id="SSF46689">
    <property type="entry name" value="Homeodomain-like"/>
    <property type="match status" value="1"/>
</dbReference>
<dbReference type="GO" id="GO:0000156">
    <property type="term" value="F:phosphorelay response regulator activity"/>
    <property type="evidence" value="ECO:0007669"/>
    <property type="project" value="InterPro"/>
</dbReference>
<dbReference type="GO" id="GO:0043565">
    <property type="term" value="F:sequence-specific DNA binding"/>
    <property type="evidence" value="ECO:0007669"/>
    <property type="project" value="InterPro"/>
</dbReference>
<evidence type="ECO:0000256" key="3">
    <source>
        <dbReference type="ARBA" id="ARBA00023015"/>
    </source>
</evidence>
<evidence type="ECO:0000313" key="7">
    <source>
        <dbReference type="Proteomes" id="UP000253314"/>
    </source>
</evidence>
<dbReference type="AlphaFoldDB" id="A0A366XPX3"/>
<dbReference type="Gene3D" id="1.10.10.60">
    <property type="entry name" value="Homeodomain-like"/>
    <property type="match status" value="1"/>
</dbReference>
<dbReference type="PROSITE" id="PS50045">
    <property type="entry name" value="SIGMA54_INTERACT_4"/>
    <property type="match status" value="1"/>
</dbReference>
<dbReference type="EMBL" id="QOCW01000027">
    <property type="protein sequence ID" value="RBW67957.1"/>
    <property type="molecule type" value="Genomic_DNA"/>
</dbReference>
<dbReference type="Gene3D" id="3.40.50.10660">
    <property type="entry name" value="PrpR receptor domain-like"/>
    <property type="match status" value="1"/>
</dbReference>
<keyword evidence="3" id="KW-0805">Transcription regulation</keyword>
<dbReference type="InterPro" id="IPR058031">
    <property type="entry name" value="AAA_lid_NorR"/>
</dbReference>
<evidence type="ECO:0000256" key="2">
    <source>
        <dbReference type="ARBA" id="ARBA00022840"/>
    </source>
</evidence>
<dbReference type="InterPro" id="IPR002078">
    <property type="entry name" value="Sigma_54_int"/>
</dbReference>
<dbReference type="PRINTS" id="PR01590">
    <property type="entry name" value="HTHFIS"/>
</dbReference>
<dbReference type="Pfam" id="PF25601">
    <property type="entry name" value="AAA_lid_14"/>
    <property type="match status" value="1"/>
</dbReference>
<accession>A0A366XPX3</accession>
<keyword evidence="4" id="KW-0804">Transcription</keyword>
<feature type="domain" description="Sigma-54 factor interaction" evidence="5">
    <location>
        <begin position="309"/>
        <end position="514"/>
    </location>
</feature>
<dbReference type="RefSeq" id="WP_113807747.1">
    <property type="nucleotide sequence ID" value="NZ_QOCW01000027.1"/>
</dbReference>